<sequence>MDGLFLWEFFTTLDYEWRVIRGRLPYRWTIWIYSFTRVAALVGIILSLAIINITTAINCQLWVSLSVVSTLCVVPSSEESTLTTLLSFSQIFLSLSEIAASLLIVLRMNQVLIDTASIAIWNKNKVAVTLAITVWGIDVLSHVQSKPLPPTSPAEDLDFMESHTIAFRSNRAPTQLACVPVKTESSLLSFIPAIICDMILLLIMLVGLLILRRHHDGTVGLTHLLWKQGVVWLALGTVTEIPPLVLIALNLDYQFNVMFVSPSVITMIISATRMHRCLIDFAFRSANMAHGNLRVRSSLAFSNTKQTDTAPTTLQQIEIAVDKASGEHHPTAQISVDDSSDIRTASSQPLSTVPPSPIPQAQSV</sequence>
<dbReference type="AlphaFoldDB" id="A0A9P5MQF6"/>
<reference evidence="3" key="2">
    <citation type="journal article" date="2020" name="Nat. Commun.">
        <title>Large-scale genome sequencing of mycorrhizal fungi provides insights into the early evolution of symbiotic traits.</title>
        <authorList>
            <person name="Miyauchi S."/>
            <person name="Kiss E."/>
            <person name="Kuo A."/>
            <person name="Drula E."/>
            <person name="Kohler A."/>
            <person name="Sanchez-Garcia M."/>
            <person name="Morin E."/>
            <person name="Andreopoulos B."/>
            <person name="Barry K.W."/>
            <person name="Bonito G."/>
            <person name="Buee M."/>
            <person name="Carver A."/>
            <person name="Chen C."/>
            <person name="Cichocki N."/>
            <person name="Clum A."/>
            <person name="Culley D."/>
            <person name="Crous P.W."/>
            <person name="Fauchery L."/>
            <person name="Girlanda M."/>
            <person name="Hayes R.D."/>
            <person name="Keri Z."/>
            <person name="LaButti K."/>
            <person name="Lipzen A."/>
            <person name="Lombard V."/>
            <person name="Magnuson J."/>
            <person name="Maillard F."/>
            <person name="Murat C."/>
            <person name="Nolan M."/>
            <person name="Ohm R.A."/>
            <person name="Pangilinan J."/>
            <person name="Pereira M.F."/>
            <person name="Perotto S."/>
            <person name="Peter M."/>
            <person name="Pfister S."/>
            <person name="Riley R."/>
            <person name="Sitrit Y."/>
            <person name="Stielow J.B."/>
            <person name="Szollosi G."/>
            <person name="Zifcakova L."/>
            <person name="Stursova M."/>
            <person name="Spatafora J.W."/>
            <person name="Tedersoo L."/>
            <person name="Vaario L.M."/>
            <person name="Yamada A."/>
            <person name="Yan M."/>
            <person name="Wang P."/>
            <person name="Xu J."/>
            <person name="Bruns T."/>
            <person name="Baldrian P."/>
            <person name="Vilgalys R."/>
            <person name="Dunand C."/>
            <person name="Henrissat B."/>
            <person name="Grigoriev I.V."/>
            <person name="Hibbett D."/>
            <person name="Nagy L.G."/>
            <person name="Martin F.M."/>
        </authorList>
    </citation>
    <scope>NUCLEOTIDE SEQUENCE</scope>
    <source>
        <strain evidence="3">Prilba</strain>
    </source>
</reference>
<dbReference type="Proteomes" id="UP000759537">
    <property type="component" value="Unassembled WGS sequence"/>
</dbReference>
<reference evidence="3" key="1">
    <citation type="submission" date="2019-10" db="EMBL/GenBank/DDBJ databases">
        <authorList>
            <consortium name="DOE Joint Genome Institute"/>
            <person name="Kuo A."/>
            <person name="Miyauchi S."/>
            <person name="Kiss E."/>
            <person name="Drula E."/>
            <person name="Kohler A."/>
            <person name="Sanchez-Garcia M."/>
            <person name="Andreopoulos B."/>
            <person name="Barry K.W."/>
            <person name="Bonito G."/>
            <person name="Buee M."/>
            <person name="Carver A."/>
            <person name="Chen C."/>
            <person name="Cichocki N."/>
            <person name="Clum A."/>
            <person name="Culley D."/>
            <person name="Crous P.W."/>
            <person name="Fauchery L."/>
            <person name="Girlanda M."/>
            <person name="Hayes R."/>
            <person name="Keri Z."/>
            <person name="LaButti K."/>
            <person name="Lipzen A."/>
            <person name="Lombard V."/>
            <person name="Magnuson J."/>
            <person name="Maillard F."/>
            <person name="Morin E."/>
            <person name="Murat C."/>
            <person name="Nolan M."/>
            <person name="Ohm R."/>
            <person name="Pangilinan J."/>
            <person name="Pereira M."/>
            <person name="Perotto S."/>
            <person name="Peter M."/>
            <person name="Riley R."/>
            <person name="Sitrit Y."/>
            <person name="Stielow B."/>
            <person name="Szollosi G."/>
            <person name="Zifcakova L."/>
            <person name="Stursova M."/>
            <person name="Spatafora J.W."/>
            <person name="Tedersoo L."/>
            <person name="Vaario L.-M."/>
            <person name="Yamada A."/>
            <person name="Yan M."/>
            <person name="Wang P."/>
            <person name="Xu J."/>
            <person name="Bruns T."/>
            <person name="Baldrian P."/>
            <person name="Vilgalys R."/>
            <person name="Henrissat B."/>
            <person name="Grigoriev I.V."/>
            <person name="Hibbett D."/>
            <person name="Nagy L.G."/>
            <person name="Martin F.M."/>
        </authorList>
    </citation>
    <scope>NUCLEOTIDE SEQUENCE</scope>
    <source>
        <strain evidence="3">Prilba</strain>
    </source>
</reference>
<evidence type="ECO:0000256" key="1">
    <source>
        <dbReference type="SAM" id="MobiDB-lite"/>
    </source>
</evidence>
<feature type="region of interest" description="Disordered" evidence="1">
    <location>
        <begin position="325"/>
        <end position="364"/>
    </location>
</feature>
<evidence type="ECO:0000313" key="3">
    <source>
        <dbReference type="EMBL" id="KAF8473066.1"/>
    </source>
</evidence>
<evidence type="ECO:0000313" key="4">
    <source>
        <dbReference type="Proteomes" id="UP000759537"/>
    </source>
</evidence>
<proteinExistence type="predicted"/>
<keyword evidence="2" id="KW-1133">Transmembrane helix</keyword>
<feature type="transmembrane region" description="Helical" evidence="2">
    <location>
        <begin position="190"/>
        <end position="210"/>
    </location>
</feature>
<gene>
    <name evidence="3" type="ORF">DFH94DRAFT_855971</name>
</gene>
<name>A0A9P5MQF6_9AGAM</name>
<dbReference type="EMBL" id="WHVB01000019">
    <property type="protein sequence ID" value="KAF8473066.1"/>
    <property type="molecule type" value="Genomic_DNA"/>
</dbReference>
<keyword evidence="4" id="KW-1185">Reference proteome</keyword>
<keyword evidence="2" id="KW-0812">Transmembrane</keyword>
<feature type="transmembrane region" description="Helical" evidence="2">
    <location>
        <begin position="230"/>
        <end position="249"/>
    </location>
</feature>
<dbReference type="OrthoDB" id="3197626at2759"/>
<accession>A0A9P5MQF6</accession>
<organism evidence="3 4">
    <name type="scientific">Russula ochroleuca</name>
    <dbReference type="NCBI Taxonomy" id="152965"/>
    <lineage>
        <taxon>Eukaryota</taxon>
        <taxon>Fungi</taxon>
        <taxon>Dikarya</taxon>
        <taxon>Basidiomycota</taxon>
        <taxon>Agaricomycotina</taxon>
        <taxon>Agaricomycetes</taxon>
        <taxon>Russulales</taxon>
        <taxon>Russulaceae</taxon>
        <taxon>Russula</taxon>
    </lineage>
</organism>
<comment type="caution">
    <text evidence="3">The sequence shown here is derived from an EMBL/GenBank/DDBJ whole genome shotgun (WGS) entry which is preliminary data.</text>
</comment>
<feature type="transmembrane region" description="Helical" evidence="2">
    <location>
        <begin position="30"/>
        <end position="52"/>
    </location>
</feature>
<keyword evidence="2" id="KW-0472">Membrane</keyword>
<feature type="compositionally biased region" description="Polar residues" evidence="1">
    <location>
        <begin position="332"/>
        <end position="351"/>
    </location>
</feature>
<protein>
    <submittedName>
        <fullName evidence="3">Uncharacterized protein</fullName>
    </submittedName>
</protein>
<evidence type="ECO:0000256" key="2">
    <source>
        <dbReference type="SAM" id="Phobius"/>
    </source>
</evidence>